<dbReference type="NCBIfam" id="TIGR03067">
    <property type="entry name" value="Planc_TIGR03067"/>
    <property type="match status" value="1"/>
</dbReference>
<dbReference type="AlphaFoldDB" id="A0A5C6B3I5"/>
<evidence type="ECO:0000313" key="2">
    <source>
        <dbReference type="EMBL" id="TWU06021.1"/>
    </source>
</evidence>
<feature type="signal peptide" evidence="1">
    <location>
        <begin position="1"/>
        <end position="19"/>
    </location>
</feature>
<dbReference type="OrthoDB" id="292826at2"/>
<evidence type="ECO:0000256" key="1">
    <source>
        <dbReference type="SAM" id="SignalP"/>
    </source>
</evidence>
<evidence type="ECO:0000313" key="3">
    <source>
        <dbReference type="Proteomes" id="UP000320176"/>
    </source>
</evidence>
<keyword evidence="3" id="KW-1185">Reference proteome</keyword>
<feature type="chain" id="PRO_5022762033" description="TIGR03067 domain-containing protein" evidence="1">
    <location>
        <begin position="20"/>
        <end position="160"/>
    </location>
</feature>
<protein>
    <recommendedName>
        <fullName evidence="4">TIGR03067 domain-containing protein</fullName>
    </recommendedName>
</protein>
<proteinExistence type="predicted"/>
<name>A0A5C6B3I5_9BACT</name>
<evidence type="ECO:0008006" key="4">
    <source>
        <dbReference type="Google" id="ProtNLM"/>
    </source>
</evidence>
<gene>
    <name evidence="2" type="ORF">Pla52n_17380</name>
</gene>
<reference evidence="2 3" key="1">
    <citation type="submission" date="2019-02" db="EMBL/GenBank/DDBJ databases">
        <title>Deep-cultivation of Planctomycetes and their phenomic and genomic characterization uncovers novel biology.</title>
        <authorList>
            <person name="Wiegand S."/>
            <person name="Jogler M."/>
            <person name="Boedeker C."/>
            <person name="Pinto D."/>
            <person name="Vollmers J."/>
            <person name="Rivas-Marin E."/>
            <person name="Kohn T."/>
            <person name="Peeters S.H."/>
            <person name="Heuer A."/>
            <person name="Rast P."/>
            <person name="Oberbeckmann S."/>
            <person name="Bunk B."/>
            <person name="Jeske O."/>
            <person name="Meyerdierks A."/>
            <person name="Storesund J.E."/>
            <person name="Kallscheuer N."/>
            <person name="Luecker S."/>
            <person name="Lage O.M."/>
            <person name="Pohl T."/>
            <person name="Merkel B.J."/>
            <person name="Hornburger P."/>
            <person name="Mueller R.-W."/>
            <person name="Bruemmer F."/>
            <person name="Labrenz M."/>
            <person name="Spormann A.M."/>
            <person name="Op Den Camp H."/>
            <person name="Overmann J."/>
            <person name="Amann R."/>
            <person name="Jetten M.S.M."/>
            <person name="Mascher T."/>
            <person name="Medema M.H."/>
            <person name="Devos D.P."/>
            <person name="Kaster A.-K."/>
            <person name="Ovreas L."/>
            <person name="Rohde M."/>
            <person name="Galperin M.Y."/>
            <person name="Jogler C."/>
        </authorList>
    </citation>
    <scope>NUCLEOTIDE SEQUENCE [LARGE SCALE GENOMIC DNA]</scope>
    <source>
        <strain evidence="2 3">Pla52n</strain>
    </source>
</reference>
<comment type="caution">
    <text evidence="2">The sequence shown here is derived from an EMBL/GenBank/DDBJ whole genome shotgun (WGS) entry which is preliminary data.</text>
</comment>
<dbReference type="Proteomes" id="UP000320176">
    <property type="component" value="Unassembled WGS sequence"/>
</dbReference>
<dbReference type="InterPro" id="IPR017504">
    <property type="entry name" value="CHP03067_Planctomycetes"/>
</dbReference>
<dbReference type="EMBL" id="SJPN01000002">
    <property type="protein sequence ID" value="TWU06021.1"/>
    <property type="molecule type" value="Genomic_DNA"/>
</dbReference>
<organism evidence="2 3">
    <name type="scientific">Stieleria varia</name>
    <dbReference type="NCBI Taxonomy" id="2528005"/>
    <lineage>
        <taxon>Bacteria</taxon>
        <taxon>Pseudomonadati</taxon>
        <taxon>Planctomycetota</taxon>
        <taxon>Planctomycetia</taxon>
        <taxon>Pirellulales</taxon>
        <taxon>Pirellulaceae</taxon>
        <taxon>Stieleria</taxon>
    </lineage>
</organism>
<keyword evidence="1" id="KW-0732">Signal</keyword>
<dbReference type="RefSeq" id="WP_146519643.1">
    <property type="nucleotide sequence ID" value="NZ_CP151726.1"/>
</dbReference>
<accession>A0A5C6B3I5</accession>
<sequence length="160" mass="17457" precursor="true">MKSTLSTLVVLAFGVGAMADDSMPKDAKSIAIAQSVETLAGTWDIVAVQPAGSTKEAKQLVFRKDHSYTALDASSNELWSGTYDLDPTKTPKVFDHRSYESLKTGGDALGVYELDGDKLRFCCVVGTWQEKQWTGKPRPTEFKLPAADVVLELRRAQTGK</sequence>